<reference evidence="6" key="2">
    <citation type="submission" date="2023-01" db="EMBL/GenBank/DDBJ databases">
        <title>Draft genome sequence of Maritalea porphyrae strain NBRC 107169.</title>
        <authorList>
            <person name="Sun Q."/>
            <person name="Mori K."/>
        </authorList>
    </citation>
    <scope>NUCLEOTIDE SEQUENCE</scope>
    <source>
        <strain evidence="6">NBRC 107169</strain>
    </source>
</reference>
<dbReference type="Gene3D" id="1.20.1550.10">
    <property type="entry name" value="DsbB-like"/>
    <property type="match status" value="1"/>
</dbReference>
<dbReference type="InterPro" id="IPR023380">
    <property type="entry name" value="DsbB-like_sf"/>
</dbReference>
<name>A0ABQ5UMQ6_9HYPH</name>
<proteinExistence type="predicted"/>
<dbReference type="InterPro" id="IPR024199">
    <property type="entry name" value="Uncharacterised_DsbB"/>
</dbReference>
<keyword evidence="4 5" id="KW-0472">Membrane</keyword>
<dbReference type="PIRSF" id="PIRSF033913">
    <property type="entry name" value="S-S_format_DsbB"/>
    <property type="match status" value="1"/>
</dbReference>
<organism evidence="6 7">
    <name type="scientific">Maritalea porphyrae</name>
    <dbReference type="NCBI Taxonomy" id="880732"/>
    <lineage>
        <taxon>Bacteria</taxon>
        <taxon>Pseudomonadati</taxon>
        <taxon>Pseudomonadota</taxon>
        <taxon>Alphaproteobacteria</taxon>
        <taxon>Hyphomicrobiales</taxon>
        <taxon>Devosiaceae</taxon>
        <taxon>Maritalea</taxon>
    </lineage>
</organism>
<protein>
    <submittedName>
        <fullName evidence="6">Disulfide bond formation protein B</fullName>
    </submittedName>
</protein>
<comment type="caution">
    <text evidence="6">The sequence shown here is derived from an EMBL/GenBank/DDBJ whole genome shotgun (WGS) entry which is preliminary data.</text>
</comment>
<gene>
    <name evidence="6" type="ORF">GCM10007879_08200</name>
</gene>
<dbReference type="Pfam" id="PF02600">
    <property type="entry name" value="DsbB"/>
    <property type="match status" value="1"/>
</dbReference>
<keyword evidence="2 5" id="KW-0812">Transmembrane</keyword>
<dbReference type="SUPFAM" id="SSF158442">
    <property type="entry name" value="DsbB-like"/>
    <property type="match status" value="1"/>
</dbReference>
<dbReference type="Proteomes" id="UP001161405">
    <property type="component" value="Unassembled WGS sequence"/>
</dbReference>
<evidence type="ECO:0000313" key="6">
    <source>
        <dbReference type="EMBL" id="GLQ16571.1"/>
    </source>
</evidence>
<comment type="subcellular location">
    <subcellularLocation>
        <location evidence="1">Membrane</location>
        <topology evidence="1">Multi-pass membrane protein</topology>
    </subcellularLocation>
</comment>
<feature type="transmembrane region" description="Helical" evidence="5">
    <location>
        <begin position="70"/>
        <end position="88"/>
    </location>
</feature>
<dbReference type="InterPro" id="IPR003752">
    <property type="entry name" value="DiS_bond_form_DsbB/BdbC"/>
</dbReference>
<reference evidence="6" key="1">
    <citation type="journal article" date="2014" name="Int. J. Syst. Evol. Microbiol.">
        <title>Complete genome of a new Firmicutes species belonging to the dominant human colonic microbiota ('Ruminococcus bicirculans') reveals two chromosomes and a selective capacity to utilize plant glucans.</title>
        <authorList>
            <consortium name="NISC Comparative Sequencing Program"/>
            <person name="Wegmann U."/>
            <person name="Louis P."/>
            <person name="Goesmann A."/>
            <person name="Henrissat B."/>
            <person name="Duncan S.H."/>
            <person name="Flint H.J."/>
        </authorList>
    </citation>
    <scope>NUCLEOTIDE SEQUENCE</scope>
    <source>
        <strain evidence="6">NBRC 107169</strain>
    </source>
</reference>
<evidence type="ECO:0000256" key="1">
    <source>
        <dbReference type="ARBA" id="ARBA00004141"/>
    </source>
</evidence>
<evidence type="ECO:0000256" key="4">
    <source>
        <dbReference type="ARBA" id="ARBA00023136"/>
    </source>
</evidence>
<evidence type="ECO:0000256" key="2">
    <source>
        <dbReference type="ARBA" id="ARBA00022692"/>
    </source>
</evidence>
<keyword evidence="3 5" id="KW-1133">Transmembrane helix</keyword>
<evidence type="ECO:0000256" key="5">
    <source>
        <dbReference type="SAM" id="Phobius"/>
    </source>
</evidence>
<feature type="transmembrane region" description="Helical" evidence="5">
    <location>
        <begin position="134"/>
        <end position="157"/>
    </location>
</feature>
<evidence type="ECO:0000256" key="3">
    <source>
        <dbReference type="ARBA" id="ARBA00022989"/>
    </source>
</evidence>
<dbReference type="EMBL" id="BSNI01000002">
    <property type="protein sequence ID" value="GLQ16571.1"/>
    <property type="molecule type" value="Genomic_DNA"/>
</dbReference>
<sequence length="168" mass="18362">MFELNAKNLTIGATALAAATITSAYAFQYIGGYIPCDLCYEQRNPYYIAIPILLMGIFLWDRLNANYRTILLGAAALIFGYGTWTAGYHSGVEWSWWPGPDTCTGVGAGINDFSALENINETVVIPCDRAQVRFFGLSFAGMNAIVSLILTCITLYAGHINFHANKQG</sequence>
<keyword evidence="7" id="KW-1185">Reference proteome</keyword>
<evidence type="ECO:0000313" key="7">
    <source>
        <dbReference type="Proteomes" id="UP001161405"/>
    </source>
</evidence>
<feature type="transmembrane region" description="Helical" evidence="5">
    <location>
        <begin position="45"/>
        <end position="63"/>
    </location>
</feature>
<accession>A0ABQ5UMQ6</accession>
<dbReference type="RefSeq" id="WP_284362230.1">
    <property type="nucleotide sequence ID" value="NZ_BSNI01000002.1"/>
</dbReference>